<dbReference type="PANTHER" id="PTHR35910">
    <property type="entry name" value="2EXR DOMAIN-CONTAINING PROTEIN"/>
    <property type="match status" value="1"/>
</dbReference>
<name>A0A179FFB9_METCM</name>
<evidence type="ECO:0000313" key="3">
    <source>
        <dbReference type="Proteomes" id="UP000078397"/>
    </source>
</evidence>
<feature type="domain" description="2EXR" evidence="1">
    <location>
        <begin position="4"/>
        <end position="179"/>
    </location>
</feature>
<dbReference type="GeneID" id="28848582"/>
<sequence>MSTFHLFPHLVPELRQHIWKLSLEPRVISVELGDNLNHDLLTETKQGCSFFRPGVEIVKKETPIDLCKTYGPVLMEIAPNMAVRFTSLEAYQQYEAVKQSCTYPIFASSAAHQQFLALKSTVTYAIFKASLPAGFSVCRESRSCLLPMFTKVLSSHSELSSKSAKLSIPTWVNFAIDTVQCRQYDLPYISRTPWISQIRSMVVDVDDPETMHNNLDSRYRPYLSYIEHDMTSLKHLTIRYMEPRWDEWYDEWHYLLANYYNRCEPLVPFYLRIINPHFPETGELNRTNYLSIWRQERRLERGPSNHTLHDSDSEEDFDVLNHTCGWIHNGKDCLTKCGKVTKW</sequence>
<dbReference type="EMBL" id="LSBJ02000005">
    <property type="protein sequence ID" value="OAQ64038.1"/>
    <property type="molecule type" value="Genomic_DNA"/>
</dbReference>
<dbReference type="OrthoDB" id="3473305at2759"/>
<accession>A0A179FFB9</accession>
<proteinExistence type="predicted"/>
<reference evidence="2 3" key="1">
    <citation type="journal article" date="2016" name="PLoS Pathog.">
        <title>Biosynthesis of antibiotic leucinostatins in bio-control fungus Purpureocillium lilacinum and their inhibition on phytophthora revealed by genome mining.</title>
        <authorList>
            <person name="Wang G."/>
            <person name="Liu Z."/>
            <person name="Lin R."/>
            <person name="Li E."/>
            <person name="Mao Z."/>
            <person name="Ling J."/>
            <person name="Yang Y."/>
            <person name="Yin W.B."/>
            <person name="Xie B."/>
        </authorList>
    </citation>
    <scope>NUCLEOTIDE SEQUENCE [LARGE SCALE GENOMIC DNA]</scope>
    <source>
        <strain evidence="2">170</strain>
    </source>
</reference>
<evidence type="ECO:0000259" key="1">
    <source>
        <dbReference type="Pfam" id="PF20150"/>
    </source>
</evidence>
<dbReference type="InterPro" id="IPR045518">
    <property type="entry name" value="2EXR"/>
</dbReference>
<dbReference type="STRING" id="1380566.A0A179FFB9"/>
<protein>
    <recommendedName>
        <fullName evidence="1">2EXR domain-containing protein</fullName>
    </recommendedName>
</protein>
<dbReference type="Pfam" id="PF20150">
    <property type="entry name" value="2EXR"/>
    <property type="match status" value="1"/>
</dbReference>
<dbReference type="KEGG" id="pchm:VFPPC_05382"/>
<comment type="caution">
    <text evidence="2">The sequence shown here is derived from an EMBL/GenBank/DDBJ whole genome shotgun (WGS) entry which is preliminary data.</text>
</comment>
<gene>
    <name evidence="2" type="ORF">VFPPC_05382</name>
</gene>
<dbReference type="RefSeq" id="XP_018141352.1">
    <property type="nucleotide sequence ID" value="XM_018284588.1"/>
</dbReference>
<keyword evidence="3" id="KW-1185">Reference proteome</keyword>
<dbReference type="Proteomes" id="UP000078397">
    <property type="component" value="Unassembled WGS sequence"/>
</dbReference>
<organism evidence="2 3">
    <name type="scientific">Pochonia chlamydosporia 170</name>
    <dbReference type="NCBI Taxonomy" id="1380566"/>
    <lineage>
        <taxon>Eukaryota</taxon>
        <taxon>Fungi</taxon>
        <taxon>Dikarya</taxon>
        <taxon>Ascomycota</taxon>
        <taxon>Pezizomycotina</taxon>
        <taxon>Sordariomycetes</taxon>
        <taxon>Hypocreomycetidae</taxon>
        <taxon>Hypocreales</taxon>
        <taxon>Clavicipitaceae</taxon>
        <taxon>Pochonia</taxon>
    </lineage>
</organism>
<dbReference type="AlphaFoldDB" id="A0A179FFB9"/>
<evidence type="ECO:0000313" key="2">
    <source>
        <dbReference type="EMBL" id="OAQ64038.1"/>
    </source>
</evidence>
<dbReference type="PANTHER" id="PTHR35910:SF1">
    <property type="entry name" value="2EXR DOMAIN-CONTAINING PROTEIN"/>
    <property type="match status" value="1"/>
</dbReference>